<comment type="caution">
    <text evidence="1">The sequence shown here is derived from an EMBL/GenBank/DDBJ whole genome shotgun (WGS) entry which is preliminary data.</text>
</comment>
<proteinExistence type="predicted"/>
<accession>A0A095T5E1</accession>
<dbReference type="EMBL" id="JPKR02000003">
    <property type="protein sequence ID" value="KGD72126.1"/>
    <property type="molecule type" value="Genomic_DNA"/>
</dbReference>
<keyword evidence="2" id="KW-1185">Reference proteome</keyword>
<gene>
    <name evidence="1" type="ORF">HA49_15265</name>
</gene>
<name>A0A095T5E1_9GAMM</name>
<reference evidence="1" key="1">
    <citation type="submission" date="2014-12" db="EMBL/GenBank/DDBJ databases">
        <title>The draft genome of the Tatumella morbirosei type strain, LMG23360T isolated from pineapple rot.</title>
        <authorList>
            <person name="Smits T.H."/>
            <person name="Palmer M."/>
            <person name="Venter S.N."/>
            <person name="Duffy B."/>
            <person name="Steenkamp E.T."/>
            <person name="Chan W.Y."/>
            <person name="Coutinho T.A."/>
            <person name="Coetzee M.P."/>
            <person name="De Maayer P."/>
        </authorList>
    </citation>
    <scope>NUCLEOTIDE SEQUENCE [LARGE SCALE GENOMIC DNA]</scope>
    <source>
        <strain evidence="1">LMG 23360</strain>
    </source>
</reference>
<sequence length="72" mass="7360">MKSTTVVLTSRWAVKGPVRAQPGSNLTSGKGELAGTAGVGKPVASGVVPVAVFVDKSRHGNRMALSRAIRTS</sequence>
<evidence type="ECO:0000313" key="1">
    <source>
        <dbReference type="EMBL" id="KGD72126.1"/>
    </source>
</evidence>
<dbReference type="Proteomes" id="UP000029577">
    <property type="component" value="Unassembled WGS sequence"/>
</dbReference>
<organism evidence="1 2">
    <name type="scientific">Tatumella morbirosei</name>
    <dbReference type="NCBI Taxonomy" id="642227"/>
    <lineage>
        <taxon>Bacteria</taxon>
        <taxon>Pseudomonadati</taxon>
        <taxon>Pseudomonadota</taxon>
        <taxon>Gammaproteobacteria</taxon>
        <taxon>Enterobacterales</taxon>
        <taxon>Erwiniaceae</taxon>
        <taxon>Tatumella</taxon>
    </lineage>
</organism>
<protein>
    <submittedName>
        <fullName evidence="1">Uncharacterized protein</fullName>
    </submittedName>
</protein>
<dbReference type="AlphaFoldDB" id="A0A095T5E1"/>
<dbReference type="STRING" id="642227.HA49_15265"/>
<evidence type="ECO:0000313" key="2">
    <source>
        <dbReference type="Proteomes" id="UP000029577"/>
    </source>
</evidence>